<accession>A0A0F9QUB3</accession>
<organism evidence="1">
    <name type="scientific">marine sediment metagenome</name>
    <dbReference type="NCBI Taxonomy" id="412755"/>
    <lineage>
        <taxon>unclassified sequences</taxon>
        <taxon>metagenomes</taxon>
        <taxon>ecological metagenomes</taxon>
    </lineage>
</organism>
<comment type="caution">
    <text evidence="1">The sequence shown here is derived from an EMBL/GenBank/DDBJ whole genome shotgun (WGS) entry which is preliminary data.</text>
</comment>
<dbReference type="EMBL" id="LAZR01003584">
    <property type="protein sequence ID" value="KKN16741.1"/>
    <property type="molecule type" value="Genomic_DNA"/>
</dbReference>
<evidence type="ECO:0000313" key="1">
    <source>
        <dbReference type="EMBL" id="KKN16741.1"/>
    </source>
</evidence>
<protein>
    <recommendedName>
        <fullName evidence="2">Lipoprotein</fullName>
    </recommendedName>
</protein>
<gene>
    <name evidence="1" type="ORF">LCGC14_0972780</name>
</gene>
<name>A0A0F9QUB3_9ZZZZ</name>
<dbReference type="AlphaFoldDB" id="A0A0F9QUB3"/>
<sequence length="111" mass="12492">MCKKLLVLLLCSSIFWSGCAGRESNPIPAFLPGDNERSCEVLKAEIAQLDAEMQQILPKVNKGVTNTLWATAGVFLIVPFFFMDLKEAEKIEFDALRTRRNRLLLISSKCE</sequence>
<reference evidence="1" key="1">
    <citation type="journal article" date="2015" name="Nature">
        <title>Complex archaea that bridge the gap between prokaryotes and eukaryotes.</title>
        <authorList>
            <person name="Spang A."/>
            <person name="Saw J.H."/>
            <person name="Jorgensen S.L."/>
            <person name="Zaremba-Niedzwiedzka K."/>
            <person name="Martijn J."/>
            <person name="Lind A.E."/>
            <person name="van Eijk R."/>
            <person name="Schleper C."/>
            <person name="Guy L."/>
            <person name="Ettema T.J."/>
        </authorList>
    </citation>
    <scope>NUCLEOTIDE SEQUENCE</scope>
</reference>
<evidence type="ECO:0008006" key="2">
    <source>
        <dbReference type="Google" id="ProtNLM"/>
    </source>
</evidence>
<dbReference type="PROSITE" id="PS51257">
    <property type="entry name" value="PROKAR_LIPOPROTEIN"/>
    <property type="match status" value="1"/>
</dbReference>
<proteinExistence type="predicted"/>